<dbReference type="InterPro" id="IPR032675">
    <property type="entry name" value="LRR_dom_sf"/>
</dbReference>
<name>T1H3P6_MEGSC</name>
<keyword evidence="1" id="KW-0433">Leucine-rich repeat</keyword>
<dbReference type="EMBL" id="CAQQ02373638">
    <property type="status" value="NOT_ANNOTATED_CDS"/>
    <property type="molecule type" value="Genomic_DNA"/>
</dbReference>
<evidence type="ECO:0000313" key="4">
    <source>
        <dbReference type="EnsemblMetazoa" id="MESCA010879-PA"/>
    </source>
</evidence>
<dbReference type="OMA" id="VLIEWET"/>
<dbReference type="Gene3D" id="3.80.10.10">
    <property type="entry name" value="Ribonuclease Inhibitor"/>
    <property type="match status" value="2"/>
</dbReference>
<keyword evidence="5" id="KW-1185">Reference proteome</keyword>
<dbReference type="SMART" id="SM00369">
    <property type="entry name" value="LRR_TYP"/>
    <property type="match status" value="5"/>
</dbReference>
<dbReference type="Pfam" id="PF13855">
    <property type="entry name" value="LRR_8"/>
    <property type="match status" value="2"/>
</dbReference>
<keyword evidence="2" id="KW-0677">Repeat</keyword>
<dbReference type="Proteomes" id="UP000015102">
    <property type="component" value="Unassembled WGS sequence"/>
</dbReference>
<evidence type="ECO:0000313" key="5">
    <source>
        <dbReference type="Proteomes" id="UP000015102"/>
    </source>
</evidence>
<dbReference type="PANTHER" id="PTHR24366:SF168">
    <property type="entry name" value="GH22922P-RELATED"/>
    <property type="match status" value="1"/>
</dbReference>
<dbReference type="SMART" id="SM00365">
    <property type="entry name" value="LRR_SD22"/>
    <property type="match status" value="3"/>
</dbReference>
<evidence type="ECO:0000256" key="1">
    <source>
        <dbReference type="ARBA" id="ARBA00022614"/>
    </source>
</evidence>
<organism evidence="4 5">
    <name type="scientific">Megaselia scalaris</name>
    <name type="common">Humpbacked fly</name>
    <name type="synonym">Phora scalaris</name>
    <dbReference type="NCBI Taxonomy" id="36166"/>
    <lineage>
        <taxon>Eukaryota</taxon>
        <taxon>Metazoa</taxon>
        <taxon>Ecdysozoa</taxon>
        <taxon>Arthropoda</taxon>
        <taxon>Hexapoda</taxon>
        <taxon>Insecta</taxon>
        <taxon>Pterygota</taxon>
        <taxon>Neoptera</taxon>
        <taxon>Endopterygota</taxon>
        <taxon>Diptera</taxon>
        <taxon>Brachycera</taxon>
        <taxon>Muscomorpha</taxon>
        <taxon>Platypezoidea</taxon>
        <taxon>Phoridae</taxon>
        <taxon>Megaseliini</taxon>
        <taxon>Megaselia</taxon>
    </lineage>
</organism>
<dbReference type="HOGENOM" id="CLU_577830_0_0_1"/>
<dbReference type="InterPro" id="IPR001611">
    <property type="entry name" value="Leu-rich_rpt"/>
</dbReference>
<evidence type="ECO:0000256" key="2">
    <source>
        <dbReference type="ARBA" id="ARBA00022737"/>
    </source>
</evidence>
<dbReference type="SUPFAM" id="SSF52058">
    <property type="entry name" value="L domain-like"/>
    <property type="match status" value="1"/>
</dbReference>
<reference evidence="4" key="2">
    <citation type="submission" date="2015-06" db="UniProtKB">
        <authorList>
            <consortium name="EnsemblMetazoa"/>
        </authorList>
    </citation>
    <scope>IDENTIFICATION</scope>
</reference>
<keyword evidence="3" id="KW-0472">Membrane</keyword>
<reference evidence="5" key="1">
    <citation type="submission" date="2013-02" db="EMBL/GenBank/DDBJ databases">
        <authorList>
            <person name="Hughes D."/>
        </authorList>
    </citation>
    <scope>NUCLEOTIDE SEQUENCE</scope>
    <source>
        <strain>Durham</strain>
        <strain evidence="5">NC isolate 2 -- Noor lab</strain>
    </source>
</reference>
<dbReference type="STRING" id="36166.T1H3P6"/>
<dbReference type="EnsemblMetazoa" id="MESCA010879-RA">
    <property type="protein sequence ID" value="MESCA010879-PA"/>
    <property type="gene ID" value="MESCA010879"/>
</dbReference>
<dbReference type="PANTHER" id="PTHR24366">
    <property type="entry name" value="IG(IMMUNOGLOBULIN) AND LRR(LEUCINE RICH REPEAT) DOMAINS"/>
    <property type="match status" value="1"/>
</dbReference>
<keyword evidence="3" id="KW-1133">Transmembrane helix</keyword>
<proteinExistence type="predicted"/>
<protein>
    <recommendedName>
        <fullName evidence="6">LRRCT domain-containing protein</fullName>
    </recommendedName>
</protein>
<evidence type="ECO:0000256" key="3">
    <source>
        <dbReference type="SAM" id="Phobius"/>
    </source>
</evidence>
<sequence length="473" mass="53888">MKHLNLHNNKLKEVPSNALKHLEKLDLLDLSKNRLKIINDDAFTMCKKLYTLRLNENDITIKLNAFRGLDNLRNLNLRNTKQKSIPESLQNLKNLNFVDLSQNSIRELPSSHRPHIFEGLKSLTALNLERNLIHTIKKNAFFHIRGSLTSLSLLNNLIDEYPVEAMKHLKDLKVLDIGFNLLTEIPSNSFQFNPLLTLLAVDGNPLKTISMNTLIFLNNTLKGLSLGGRYLVCDCKLRWIAEWIRKGDLQEDELEVRTTSTVPTTTTRKVITSTLPTSTTLKPTVNTTFLDSTTTTIKITTEISSVILQSNNFTTQLISKKPSNRIVNKTTTLKPTSYHVNTNLKIHNKGIHIKNAFAKDNSVLIEWETKDTVFGFRVIYRIFGDKNFKFGPPLERNEREFKIKNVPSSECIVVCVISIEDLLPPENIDLQQCREIRARPFHTSEFDKITTATSIAICTTILIAVIILCVTFR</sequence>
<dbReference type="InterPro" id="IPR003591">
    <property type="entry name" value="Leu-rich_rpt_typical-subtyp"/>
</dbReference>
<dbReference type="AlphaFoldDB" id="T1H3P6"/>
<accession>T1H3P6</accession>
<evidence type="ECO:0008006" key="6">
    <source>
        <dbReference type="Google" id="ProtNLM"/>
    </source>
</evidence>
<keyword evidence="3" id="KW-0812">Transmembrane</keyword>
<feature type="transmembrane region" description="Helical" evidence="3">
    <location>
        <begin position="449"/>
        <end position="472"/>
    </location>
</feature>